<keyword evidence="9" id="KW-1185">Reference proteome</keyword>
<protein>
    <submittedName>
        <fullName evidence="8">DsbE family thiol:disulfide interchange protein</fullName>
    </submittedName>
</protein>
<dbReference type="InterPro" id="IPR036249">
    <property type="entry name" value="Thioredoxin-like_sf"/>
</dbReference>
<dbReference type="Gene3D" id="3.40.30.10">
    <property type="entry name" value="Glutaredoxin"/>
    <property type="match status" value="1"/>
</dbReference>
<dbReference type="PROSITE" id="PS00194">
    <property type="entry name" value="THIOREDOXIN_1"/>
    <property type="match status" value="1"/>
</dbReference>
<evidence type="ECO:0000256" key="3">
    <source>
        <dbReference type="ARBA" id="ARBA00022748"/>
    </source>
</evidence>
<evidence type="ECO:0000256" key="2">
    <source>
        <dbReference type="ARBA" id="ARBA00007758"/>
    </source>
</evidence>
<comment type="caution">
    <text evidence="8">The sequence shown here is derived from an EMBL/GenBank/DDBJ whole genome shotgun (WGS) entry which is preliminary data.</text>
</comment>
<dbReference type="EMBL" id="QOHR01000001">
    <property type="protein sequence ID" value="REC58843.1"/>
    <property type="molecule type" value="Genomic_DNA"/>
</dbReference>
<dbReference type="Proteomes" id="UP000257131">
    <property type="component" value="Unassembled WGS sequence"/>
</dbReference>
<evidence type="ECO:0000313" key="9">
    <source>
        <dbReference type="Proteomes" id="UP000257131"/>
    </source>
</evidence>
<dbReference type="SUPFAM" id="SSF52833">
    <property type="entry name" value="Thioredoxin-like"/>
    <property type="match status" value="1"/>
</dbReference>
<dbReference type="Pfam" id="PF08534">
    <property type="entry name" value="Redoxin"/>
    <property type="match status" value="1"/>
</dbReference>
<dbReference type="AlphaFoldDB" id="A0A3D9BZ73"/>
<dbReference type="InterPro" id="IPR004799">
    <property type="entry name" value="Periplasmic_diS_OxRdtase_DsbE"/>
</dbReference>
<dbReference type="PROSITE" id="PS51352">
    <property type="entry name" value="THIOREDOXIN_2"/>
    <property type="match status" value="1"/>
</dbReference>
<keyword evidence="4" id="KW-1015">Disulfide bond</keyword>
<comment type="similarity">
    <text evidence="2">Belongs to the thioredoxin family. DsbE subfamily.</text>
</comment>
<evidence type="ECO:0000256" key="4">
    <source>
        <dbReference type="ARBA" id="ARBA00023157"/>
    </source>
</evidence>
<dbReference type="PANTHER" id="PTHR42852:SF6">
    <property type="entry name" value="THIOL:DISULFIDE INTERCHANGE PROTEIN DSBE"/>
    <property type="match status" value="1"/>
</dbReference>
<evidence type="ECO:0000256" key="5">
    <source>
        <dbReference type="ARBA" id="ARBA00023284"/>
    </source>
</evidence>
<comment type="subcellular location">
    <subcellularLocation>
        <location evidence="1">Cell envelope</location>
    </subcellularLocation>
</comment>
<sequence>MARVSPLMALPPVLFVAIATLFYFGMNRENKDAIPSARQGQPAPPVQLTALQGKTPFTDADLREGGVKLVNYWASWCAPCRVEHPHLETLADEGIPIYGVNYKDEPGKALGFLEELGDPYAAIGADASGRMALDWGVYGVPETYVIDADGTIVTRFAGPITERVLETTIMPAIEEAGGLPE</sequence>
<evidence type="ECO:0000256" key="1">
    <source>
        <dbReference type="ARBA" id="ARBA00004196"/>
    </source>
</evidence>
<evidence type="ECO:0000259" key="7">
    <source>
        <dbReference type="PROSITE" id="PS51352"/>
    </source>
</evidence>
<feature type="transmembrane region" description="Helical" evidence="6">
    <location>
        <begin position="7"/>
        <end position="26"/>
    </location>
</feature>
<feature type="domain" description="Thioredoxin" evidence="7">
    <location>
        <begin position="37"/>
        <end position="174"/>
    </location>
</feature>
<dbReference type="InterPro" id="IPR013766">
    <property type="entry name" value="Thioredoxin_domain"/>
</dbReference>
<keyword evidence="6" id="KW-1133">Transmembrane helix</keyword>
<name>A0A3D9BZ73_9RHOB</name>
<accession>A0A3D9BZ73</accession>
<dbReference type="GO" id="GO:0017004">
    <property type="term" value="P:cytochrome complex assembly"/>
    <property type="evidence" value="ECO:0007669"/>
    <property type="project" value="UniProtKB-KW"/>
</dbReference>
<dbReference type="OrthoDB" id="9799347at2"/>
<reference evidence="8 9" key="1">
    <citation type="journal article" date="2017" name="Int. J. Syst. Evol. Microbiol.">
        <title>Rhodosalinus sediminis gen. nov., sp. nov., isolated from marine saltern.</title>
        <authorList>
            <person name="Guo L.Y."/>
            <person name="Ling S.K."/>
            <person name="Li C.M."/>
            <person name="Chen G.J."/>
            <person name="Du Z.J."/>
        </authorList>
    </citation>
    <scope>NUCLEOTIDE SEQUENCE [LARGE SCALE GENOMIC DNA]</scope>
    <source>
        <strain evidence="8 9">WDN1C137</strain>
    </source>
</reference>
<dbReference type="InterPro" id="IPR017937">
    <property type="entry name" value="Thioredoxin_CS"/>
</dbReference>
<dbReference type="GO" id="GO:0015036">
    <property type="term" value="F:disulfide oxidoreductase activity"/>
    <property type="evidence" value="ECO:0007669"/>
    <property type="project" value="InterPro"/>
</dbReference>
<dbReference type="CDD" id="cd03010">
    <property type="entry name" value="TlpA_like_DsbE"/>
    <property type="match status" value="1"/>
</dbReference>
<keyword evidence="3" id="KW-0201">Cytochrome c-type biogenesis</keyword>
<dbReference type="InterPro" id="IPR050553">
    <property type="entry name" value="Thioredoxin_ResA/DsbE_sf"/>
</dbReference>
<gene>
    <name evidence="8" type="ORF">DRV84_01040</name>
</gene>
<dbReference type="GO" id="GO:0030288">
    <property type="term" value="C:outer membrane-bounded periplasmic space"/>
    <property type="evidence" value="ECO:0007669"/>
    <property type="project" value="InterPro"/>
</dbReference>
<dbReference type="NCBIfam" id="TIGR00385">
    <property type="entry name" value="dsbE"/>
    <property type="match status" value="1"/>
</dbReference>
<keyword evidence="6" id="KW-0472">Membrane</keyword>
<proteinExistence type="inferred from homology"/>
<dbReference type="PANTHER" id="PTHR42852">
    <property type="entry name" value="THIOL:DISULFIDE INTERCHANGE PROTEIN DSBE"/>
    <property type="match status" value="1"/>
</dbReference>
<evidence type="ECO:0000256" key="6">
    <source>
        <dbReference type="SAM" id="Phobius"/>
    </source>
</evidence>
<keyword evidence="6" id="KW-0812">Transmembrane</keyword>
<keyword evidence="5" id="KW-0676">Redox-active center</keyword>
<evidence type="ECO:0000313" key="8">
    <source>
        <dbReference type="EMBL" id="REC58843.1"/>
    </source>
</evidence>
<dbReference type="RefSeq" id="WP_115977886.1">
    <property type="nucleotide sequence ID" value="NZ_QOHR01000001.1"/>
</dbReference>
<organism evidence="8 9">
    <name type="scientific">Rhodosalinus sediminis</name>
    <dbReference type="NCBI Taxonomy" id="1940533"/>
    <lineage>
        <taxon>Bacteria</taxon>
        <taxon>Pseudomonadati</taxon>
        <taxon>Pseudomonadota</taxon>
        <taxon>Alphaproteobacteria</taxon>
        <taxon>Rhodobacterales</taxon>
        <taxon>Paracoccaceae</taxon>
        <taxon>Rhodosalinus</taxon>
    </lineage>
</organism>
<dbReference type="InterPro" id="IPR013740">
    <property type="entry name" value="Redoxin"/>
</dbReference>